<reference evidence="3 4" key="1">
    <citation type="submission" date="2021-07" db="EMBL/GenBank/DDBJ databases">
        <title>The Aristolochia fimbriata genome: insights into angiosperm evolution, floral development and chemical biosynthesis.</title>
        <authorList>
            <person name="Jiao Y."/>
        </authorList>
    </citation>
    <scope>NUCLEOTIDE SEQUENCE [LARGE SCALE GENOMIC DNA]</scope>
    <source>
        <strain evidence="3">IBCAS-2021</strain>
        <tissue evidence="3">Leaf</tissue>
    </source>
</reference>
<dbReference type="SUPFAM" id="SSF56784">
    <property type="entry name" value="HAD-like"/>
    <property type="match status" value="1"/>
</dbReference>
<dbReference type="Pfam" id="PF03031">
    <property type="entry name" value="NIF"/>
    <property type="match status" value="1"/>
</dbReference>
<keyword evidence="4" id="KW-1185">Reference proteome</keyword>
<evidence type="ECO:0000259" key="2">
    <source>
        <dbReference type="PROSITE" id="PS50969"/>
    </source>
</evidence>
<proteinExistence type="inferred from homology"/>
<dbReference type="Gene3D" id="3.40.50.1000">
    <property type="entry name" value="HAD superfamily/HAD-like"/>
    <property type="match status" value="1"/>
</dbReference>
<comment type="caution">
    <text evidence="3">The sequence shown here is derived from an EMBL/GenBank/DDBJ whole genome shotgun (WGS) entry which is preliminary data.</text>
</comment>
<gene>
    <name evidence="3" type="ORF">H6P81_003529</name>
</gene>
<name>A0AAV7FDW8_ARIFI</name>
<keyword evidence="1" id="KW-0809">Transit peptide</keyword>
<dbReference type="GO" id="GO:0005744">
    <property type="term" value="C:TIM23 mitochondrial import inner membrane translocase complex"/>
    <property type="evidence" value="ECO:0007669"/>
    <property type="project" value="UniProtKB-UniRule"/>
</dbReference>
<organism evidence="3 4">
    <name type="scientific">Aristolochia fimbriata</name>
    <name type="common">White veined hardy Dutchman's pipe vine</name>
    <dbReference type="NCBI Taxonomy" id="158543"/>
    <lineage>
        <taxon>Eukaryota</taxon>
        <taxon>Viridiplantae</taxon>
        <taxon>Streptophyta</taxon>
        <taxon>Embryophyta</taxon>
        <taxon>Tracheophyta</taxon>
        <taxon>Spermatophyta</taxon>
        <taxon>Magnoliopsida</taxon>
        <taxon>Magnoliidae</taxon>
        <taxon>Piperales</taxon>
        <taxon>Aristolochiaceae</taxon>
        <taxon>Aristolochia</taxon>
    </lineage>
</organism>
<comment type="subunit">
    <text evidence="1">Component of the TIM23 complex.</text>
</comment>
<sequence>MAGNIVRLINRSYFNESDGGESDDGEGDDLGISLNSLRNLSLGKEKKLLVMHLNGLVAHCFFPRLEKFNIPDGRRPDGNLGRKQVFKRPFCDDFIQFCLSRFDVGIWASAKRTNVDRAVTSVFGNSKRRLLFIWNQNHCTETGVTTLENDDKQIFLKELNKLWNPVGLPWRKGRYTASNTLLIDGSPYRALLYPPNTGIFPESYTVEQVNDDEIGPNGELRAYLEEIAEADDVPSYVNAHSIGQIAITVDHPDWSYYSRIITNISHED</sequence>
<keyword evidence="1" id="KW-0496">Mitochondrion</keyword>
<evidence type="ECO:0000313" key="3">
    <source>
        <dbReference type="EMBL" id="KAG9459021.1"/>
    </source>
</evidence>
<comment type="similarity">
    <text evidence="1">Belongs to the TIM50 family.</text>
</comment>
<keyword evidence="1" id="KW-0653">Protein transport</keyword>
<keyword evidence="1" id="KW-0813">Transport</keyword>
<accession>A0AAV7FDW8</accession>
<dbReference type="Proteomes" id="UP000825729">
    <property type="component" value="Unassembled WGS sequence"/>
</dbReference>
<dbReference type="InterPro" id="IPR023214">
    <property type="entry name" value="HAD_sf"/>
</dbReference>
<dbReference type="InterPro" id="IPR050365">
    <property type="entry name" value="TIM50"/>
</dbReference>
<dbReference type="PROSITE" id="PS50969">
    <property type="entry name" value="FCP1"/>
    <property type="match status" value="1"/>
</dbReference>
<feature type="domain" description="FCP1 homology" evidence="2">
    <location>
        <begin position="42"/>
        <end position="227"/>
    </location>
</feature>
<dbReference type="PANTHER" id="PTHR12210">
    <property type="entry name" value="DULLARD PROTEIN PHOSPHATASE"/>
    <property type="match status" value="1"/>
</dbReference>
<comment type="function">
    <text evidence="1">Essential component of the TIM23 complex, a complex that mediates the translocation of transit peptide-containing proteins across the mitochondrial inner membrane.</text>
</comment>
<dbReference type="InterPro" id="IPR036412">
    <property type="entry name" value="HAD-like_sf"/>
</dbReference>
<dbReference type="GO" id="GO:0015031">
    <property type="term" value="P:protein transport"/>
    <property type="evidence" value="ECO:0007669"/>
    <property type="project" value="UniProtKB-KW"/>
</dbReference>
<keyword evidence="1" id="KW-0811">Translocation</keyword>
<protein>
    <recommendedName>
        <fullName evidence="1">Mitochondrial import inner membrane translocase subunit TIM50</fullName>
    </recommendedName>
</protein>
<dbReference type="SMART" id="SM00577">
    <property type="entry name" value="CPDc"/>
    <property type="match status" value="1"/>
</dbReference>
<evidence type="ECO:0000313" key="4">
    <source>
        <dbReference type="Proteomes" id="UP000825729"/>
    </source>
</evidence>
<dbReference type="EMBL" id="JAINDJ010000002">
    <property type="protein sequence ID" value="KAG9459021.1"/>
    <property type="molecule type" value="Genomic_DNA"/>
</dbReference>
<dbReference type="InterPro" id="IPR004274">
    <property type="entry name" value="FCP1_dom"/>
</dbReference>
<comment type="subcellular location">
    <subcellularLocation>
        <location evidence="1">Mitochondrion inner membrane</location>
        <topology evidence="1">Single-pass membrane protein</topology>
    </subcellularLocation>
</comment>
<dbReference type="AlphaFoldDB" id="A0AAV7FDW8"/>
<evidence type="ECO:0000256" key="1">
    <source>
        <dbReference type="RuleBase" id="RU365079"/>
    </source>
</evidence>